<dbReference type="EMBL" id="CP011125">
    <property type="protein sequence ID" value="AKF11487.1"/>
    <property type="molecule type" value="Genomic_DNA"/>
</dbReference>
<proteinExistence type="predicted"/>
<dbReference type="RefSeq" id="WP_053238348.1">
    <property type="nucleotide sequence ID" value="NZ_CP011125.1"/>
</dbReference>
<keyword evidence="3" id="KW-1185">Reference proteome</keyword>
<dbReference type="KEGG" id="samy:DB32_008636"/>
<feature type="domain" description="PilZ" evidence="1">
    <location>
        <begin position="51"/>
        <end position="138"/>
    </location>
</feature>
<sequence length="165" mass="18333">MTTRNVLEMIFEYQLLRAKQDRLEVPLDDDERARLFGLGRLLTGDGSPGARTMPRLPFPKTVSFTMPGCFESGEVKNLSGNGLAIATTRPPVIGARVIVRLVDEAAGCEYFFPCRVIWARRTNLPGMGLVFDGVPTRSEYLAEESTGVWRRAMRMGDPPREANVA</sequence>
<reference evidence="2 3" key="1">
    <citation type="submission" date="2015-03" db="EMBL/GenBank/DDBJ databases">
        <title>Genome assembly of Sandaracinus amylolyticus DSM 53668.</title>
        <authorList>
            <person name="Sharma G."/>
            <person name="Subramanian S."/>
        </authorList>
    </citation>
    <scope>NUCLEOTIDE SEQUENCE [LARGE SCALE GENOMIC DNA]</scope>
    <source>
        <strain evidence="2 3">DSM 53668</strain>
    </source>
</reference>
<dbReference type="SUPFAM" id="SSF141371">
    <property type="entry name" value="PilZ domain-like"/>
    <property type="match status" value="1"/>
</dbReference>
<evidence type="ECO:0000259" key="1">
    <source>
        <dbReference type="Pfam" id="PF07238"/>
    </source>
</evidence>
<dbReference type="Gene3D" id="2.40.10.220">
    <property type="entry name" value="predicted glycosyltransferase like domains"/>
    <property type="match status" value="1"/>
</dbReference>
<protein>
    <recommendedName>
        <fullName evidence="1">PilZ domain-containing protein</fullName>
    </recommendedName>
</protein>
<accession>A0A0F6WAC5</accession>
<organism evidence="2 3">
    <name type="scientific">Sandaracinus amylolyticus</name>
    <dbReference type="NCBI Taxonomy" id="927083"/>
    <lineage>
        <taxon>Bacteria</taxon>
        <taxon>Pseudomonadati</taxon>
        <taxon>Myxococcota</taxon>
        <taxon>Polyangia</taxon>
        <taxon>Polyangiales</taxon>
        <taxon>Sandaracinaceae</taxon>
        <taxon>Sandaracinus</taxon>
    </lineage>
</organism>
<dbReference type="Proteomes" id="UP000034883">
    <property type="component" value="Chromosome"/>
</dbReference>
<evidence type="ECO:0000313" key="2">
    <source>
        <dbReference type="EMBL" id="AKF11487.1"/>
    </source>
</evidence>
<dbReference type="GO" id="GO:0035438">
    <property type="term" value="F:cyclic-di-GMP binding"/>
    <property type="evidence" value="ECO:0007669"/>
    <property type="project" value="InterPro"/>
</dbReference>
<evidence type="ECO:0000313" key="3">
    <source>
        <dbReference type="Proteomes" id="UP000034883"/>
    </source>
</evidence>
<dbReference type="AlphaFoldDB" id="A0A0F6WAC5"/>
<dbReference type="InterPro" id="IPR009875">
    <property type="entry name" value="PilZ_domain"/>
</dbReference>
<name>A0A0F6WAC5_9BACT</name>
<gene>
    <name evidence="2" type="ORF">DB32_008636</name>
</gene>
<dbReference type="Pfam" id="PF07238">
    <property type="entry name" value="PilZ"/>
    <property type="match status" value="1"/>
</dbReference>